<organism evidence="1">
    <name type="scientific">Timema monikensis</name>
    <dbReference type="NCBI Taxonomy" id="170555"/>
    <lineage>
        <taxon>Eukaryota</taxon>
        <taxon>Metazoa</taxon>
        <taxon>Ecdysozoa</taxon>
        <taxon>Arthropoda</taxon>
        <taxon>Hexapoda</taxon>
        <taxon>Insecta</taxon>
        <taxon>Pterygota</taxon>
        <taxon>Neoptera</taxon>
        <taxon>Polyneoptera</taxon>
        <taxon>Phasmatodea</taxon>
        <taxon>Timematodea</taxon>
        <taxon>Timematoidea</taxon>
        <taxon>Timematidae</taxon>
        <taxon>Timema</taxon>
    </lineage>
</organism>
<gene>
    <name evidence="1" type="ORF">TMSB3V08_LOCUS10276</name>
</gene>
<evidence type="ECO:0000313" key="1">
    <source>
        <dbReference type="EMBL" id="CAD7433605.1"/>
    </source>
</evidence>
<dbReference type="EMBL" id="OB796605">
    <property type="protein sequence ID" value="CAD7433605.1"/>
    <property type="molecule type" value="Genomic_DNA"/>
</dbReference>
<proteinExistence type="predicted"/>
<sequence>MKIVNYEMCDQLTLVFILLASSSVIPAPDLVSALQQHFQRKCIFFLFPDDRNKPERLTRFARWALRLATRDLQRKVRTNFKVTAPD</sequence>
<reference evidence="1" key="1">
    <citation type="submission" date="2020-11" db="EMBL/GenBank/DDBJ databases">
        <authorList>
            <person name="Tran Van P."/>
        </authorList>
    </citation>
    <scope>NUCLEOTIDE SEQUENCE</scope>
</reference>
<dbReference type="AlphaFoldDB" id="A0A7R9EI26"/>
<accession>A0A7R9EI26</accession>
<name>A0A7R9EI26_9NEOP</name>
<protein>
    <submittedName>
        <fullName evidence="1">Uncharacterized protein</fullName>
    </submittedName>
</protein>